<dbReference type="AlphaFoldDB" id="A0A2T3JKV4"/>
<dbReference type="Proteomes" id="UP000241405">
    <property type="component" value="Unassembled WGS sequence"/>
</dbReference>
<evidence type="ECO:0000313" key="2">
    <source>
        <dbReference type="EMBL" id="PSU49663.1"/>
    </source>
</evidence>
<dbReference type="EMBL" id="PYMP01000016">
    <property type="protein sequence ID" value="PSU49663.1"/>
    <property type="molecule type" value="Genomic_DNA"/>
</dbReference>
<sequence length="82" mass="9434">MSEQLIIPPSYMSAKGVADLFGMTEGAVKKMCQRGELPTKPRRNGQRTWFINMHALHAHAVEQVENADEEWLGWKDRFEGFK</sequence>
<dbReference type="InterPro" id="IPR038147">
    <property type="entry name" value="Cox_sf"/>
</dbReference>
<gene>
    <name evidence="2" type="ORF">C9J18_15715</name>
    <name evidence="1" type="ORF">CTM96_12535</name>
</gene>
<comment type="caution">
    <text evidence="2">The sequence shown here is derived from an EMBL/GenBank/DDBJ whole genome shotgun (WGS) entry which is preliminary data.</text>
</comment>
<name>A0A2T3JKV4_PHOPO</name>
<evidence type="ECO:0000313" key="1">
    <source>
        <dbReference type="EMBL" id="PSU24465.1"/>
    </source>
</evidence>
<accession>A0A2T3JKV4</accession>
<evidence type="ECO:0000313" key="3">
    <source>
        <dbReference type="Proteomes" id="UP000241405"/>
    </source>
</evidence>
<proteinExistence type="predicted"/>
<evidence type="ECO:0000313" key="4">
    <source>
        <dbReference type="Proteomes" id="UP000241618"/>
    </source>
</evidence>
<protein>
    <submittedName>
        <fullName evidence="2">Uncharacterized protein</fullName>
    </submittedName>
</protein>
<dbReference type="RefSeq" id="WP_107188932.1">
    <property type="nucleotide sequence ID" value="NZ_PYMN01000001.1"/>
</dbReference>
<dbReference type="EMBL" id="PYMO01000012">
    <property type="protein sequence ID" value="PSU24465.1"/>
    <property type="molecule type" value="Genomic_DNA"/>
</dbReference>
<organism evidence="2 4">
    <name type="scientific">Photobacterium phosphoreum</name>
    <dbReference type="NCBI Taxonomy" id="659"/>
    <lineage>
        <taxon>Bacteria</taxon>
        <taxon>Pseudomonadati</taxon>
        <taxon>Pseudomonadota</taxon>
        <taxon>Gammaproteobacteria</taxon>
        <taxon>Vibrionales</taxon>
        <taxon>Vibrionaceae</taxon>
        <taxon>Photobacterium</taxon>
    </lineage>
</organism>
<dbReference type="Proteomes" id="UP000241618">
    <property type="component" value="Unassembled WGS sequence"/>
</dbReference>
<dbReference type="Gene3D" id="6.10.200.10">
    <property type="entry name" value="Regulatory phage protein Cox"/>
    <property type="match status" value="1"/>
</dbReference>
<keyword evidence="3" id="KW-1185">Reference proteome</keyword>
<reference evidence="3 4" key="1">
    <citation type="submission" date="2018-03" db="EMBL/GenBank/DDBJ databases">
        <title>Whole genome sequencing of Histamine producing bacteria.</title>
        <authorList>
            <person name="Butler K."/>
        </authorList>
    </citation>
    <scope>NUCLEOTIDE SEQUENCE [LARGE SCALE GENOMIC DNA]</scope>
    <source>
        <strain evidence="2 4">FS-6.1</strain>
        <strain evidence="1 3">FS-6.2</strain>
    </source>
</reference>